<dbReference type="PANTHER" id="PTHR12354">
    <property type="entry name" value="INTERFERON-RELATED DEVELOPMENTAL REGULATOR"/>
    <property type="match status" value="1"/>
</dbReference>
<dbReference type="Gramene" id="RZC54688">
    <property type="protein sequence ID" value="RZC54688"/>
    <property type="gene ID" value="C5167_013532"/>
</dbReference>
<feature type="domain" description="Interferon-related developmental regulator N-terminal" evidence="4">
    <location>
        <begin position="23"/>
        <end position="330"/>
    </location>
</feature>
<dbReference type="InterPro" id="IPR039777">
    <property type="entry name" value="IFRD"/>
</dbReference>
<dbReference type="Pfam" id="PF04836">
    <property type="entry name" value="IFRD_C"/>
    <property type="match status" value="1"/>
</dbReference>
<evidence type="ECO:0000256" key="1">
    <source>
        <dbReference type="ARBA" id="ARBA00008828"/>
    </source>
</evidence>
<feature type="domain" description="Interferon-related developmental regulator C-terminal" evidence="3">
    <location>
        <begin position="375"/>
        <end position="429"/>
    </location>
</feature>
<organism evidence="5 6">
    <name type="scientific">Papaver somniferum</name>
    <name type="common">Opium poppy</name>
    <dbReference type="NCBI Taxonomy" id="3469"/>
    <lineage>
        <taxon>Eukaryota</taxon>
        <taxon>Viridiplantae</taxon>
        <taxon>Streptophyta</taxon>
        <taxon>Embryophyta</taxon>
        <taxon>Tracheophyta</taxon>
        <taxon>Spermatophyta</taxon>
        <taxon>Magnoliopsida</taxon>
        <taxon>Ranunculales</taxon>
        <taxon>Papaveraceae</taxon>
        <taxon>Papaveroideae</taxon>
        <taxon>Papaver</taxon>
    </lineage>
</organism>
<proteinExistence type="inferred from homology"/>
<sequence>MGKRSKKSKTATLYDSDDDDSQSSSSTAMSELTIAQGPYTEETDGANDNLDACLDALYEKRGTTRENALSTIVDSFRMKLQHQFVANKCITLLHQCLNSFKKGSTKEIHLASLAIGLLSVTAGCEDGKAQEILEESFAPLSSALKSGTDSLKISSILDCLAILTFIGGVNEEETERSMQIMWQFIKPKLGPNNVVASKPTPAILTAAISAWAFLLSTMNEFKLNSKDWQESISHFSTLLEKDDRALRMAAGEAVALIFEIGQLVKFRNDETNSGDEINKPTEGYIQIQGLRGKITNQVRDLSTEAGGKGSAKKDLNSQRNLFRDVLEFLEDGYPPETSFKVGGDTLSVSSWSKVIQLNFCRRFLAGGFAKHMQDNEVLHAVFGFTPKGKNQSGSNQEPLTEDQKKLMKIQNSVVSKARTQFLNKQRVLSQGKKGGHFSVGPMDEEA</sequence>
<comment type="similarity">
    <text evidence="1">Belongs to the IFRD family.</text>
</comment>
<evidence type="ECO:0000256" key="2">
    <source>
        <dbReference type="SAM" id="MobiDB-lite"/>
    </source>
</evidence>
<reference evidence="5 6" key="1">
    <citation type="journal article" date="2018" name="Science">
        <title>The opium poppy genome and morphinan production.</title>
        <authorList>
            <person name="Guo L."/>
            <person name="Winzer T."/>
            <person name="Yang X."/>
            <person name="Li Y."/>
            <person name="Ning Z."/>
            <person name="He Z."/>
            <person name="Teodor R."/>
            <person name="Lu Y."/>
            <person name="Bowser T.A."/>
            <person name="Graham I.A."/>
            <person name="Ye K."/>
        </authorList>
    </citation>
    <scope>NUCLEOTIDE SEQUENCE [LARGE SCALE GENOMIC DNA]</scope>
    <source>
        <strain evidence="6">cv. HN1</strain>
        <tissue evidence="5">Leaves</tissue>
    </source>
</reference>
<protein>
    <recommendedName>
        <fullName evidence="7">Interferon-related developmental regulator N-terminal domain-containing protein</fullName>
    </recommendedName>
</protein>
<name>A0A4Y7J4L2_PAPSO</name>
<dbReference type="SUPFAM" id="SSF48371">
    <property type="entry name" value="ARM repeat"/>
    <property type="match status" value="1"/>
</dbReference>
<evidence type="ECO:0008006" key="7">
    <source>
        <dbReference type="Google" id="ProtNLM"/>
    </source>
</evidence>
<dbReference type="Proteomes" id="UP000316621">
    <property type="component" value="Chromosome 3"/>
</dbReference>
<keyword evidence="6" id="KW-1185">Reference proteome</keyword>
<dbReference type="Pfam" id="PF05004">
    <property type="entry name" value="IFRD"/>
    <property type="match status" value="1"/>
</dbReference>
<dbReference type="OrthoDB" id="686784at2759"/>
<dbReference type="EMBL" id="CM010717">
    <property type="protein sequence ID" value="RZC54688.1"/>
    <property type="molecule type" value="Genomic_DNA"/>
</dbReference>
<dbReference type="InterPro" id="IPR006921">
    <property type="entry name" value="Interferon-rel_develop_reg_C"/>
</dbReference>
<dbReference type="STRING" id="3469.A0A4Y7J4L2"/>
<evidence type="ECO:0000313" key="5">
    <source>
        <dbReference type="EMBL" id="RZC54688.1"/>
    </source>
</evidence>
<evidence type="ECO:0000313" key="6">
    <source>
        <dbReference type="Proteomes" id="UP000316621"/>
    </source>
</evidence>
<dbReference type="InterPro" id="IPR007701">
    <property type="entry name" value="Interferon-rel_develop_reg_N"/>
</dbReference>
<evidence type="ECO:0000259" key="4">
    <source>
        <dbReference type="Pfam" id="PF05004"/>
    </source>
</evidence>
<dbReference type="OMA" id="QCFEAIF"/>
<gene>
    <name evidence="5" type="ORF">C5167_013532</name>
</gene>
<evidence type="ECO:0000259" key="3">
    <source>
        <dbReference type="Pfam" id="PF04836"/>
    </source>
</evidence>
<accession>A0A4Y7J4L2</accession>
<feature type="region of interest" description="Disordered" evidence="2">
    <location>
        <begin position="1"/>
        <end position="30"/>
    </location>
</feature>
<dbReference type="PANTHER" id="PTHR12354:SF1">
    <property type="entry name" value="INTERFERON-RELATED DEVELOPMENTAL REGULATOR 1"/>
    <property type="match status" value="1"/>
</dbReference>
<dbReference type="AlphaFoldDB" id="A0A4Y7J4L2"/>
<dbReference type="InterPro" id="IPR016024">
    <property type="entry name" value="ARM-type_fold"/>
</dbReference>